<reference evidence="2 3" key="1">
    <citation type="journal article" date="2016" name="Nat. Commun.">
        <title>Thousands of microbial genomes shed light on interconnected biogeochemical processes in an aquifer system.</title>
        <authorList>
            <person name="Anantharaman K."/>
            <person name="Brown C.T."/>
            <person name="Hug L.A."/>
            <person name="Sharon I."/>
            <person name="Castelle C.J."/>
            <person name="Probst A.J."/>
            <person name="Thomas B.C."/>
            <person name="Singh A."/>
            <person name="Wilkins M.J."/>
            <person name="Karaoz U."/>
            <person name="Brodie E.L."/>
            <person name="Williams K.H."/>
            <person name="Hubbard S.S."/>
            <person name="Banfield J.F."/>
        </authorList>
    </citation>
    <scope>NUCLEOTIDE SEQUENCE [LARGE SCALE GENOMIC DNA]</scope>
</reference>
<dbReference type="InterPro" id="IPR006121">
    <property type="entry name" value="HMA_dom"/>
</dbReference>
<dbReference type="SUPFAM" id="SSF55008">
    <property type="entry name" value="HMA, heavy metal-associated domain"/>
    <property type="match status" value="1"/>
</dbReference>
<dbReference type="CDD" id="cd00371">
    <property type="entry name" value="HMA"/>
    <property type="match status" value="1"/>
</dbReference>
<evidence type="ECO:0000259" key="1">
    <source>
        <dbReference type="PROSITE" id="PS50846"/>
    </source>
</evidence>
<dbReference type="AlphaFoldDB" id="A0A1F4Z7E7"/>
<feature type="domain" description="HMA" evidence="1">
    <location>
        <begin position="2"/>
        <end position="66"/>
    </location>
</feature>
<evidence type="ECO:0000313" key="2">
    <source>
        <dbReference type="EMBL" id="OGD02259.1"/>
    </source>
</evidence>
<sequence>MVKKIFKLSGMHCTSCAMVIEGELEDLGAGARCNWARQEVEVQWDPAQIEEQKLVEAIEKQGYKVITN</sequence>
<dbReference type="Proteomes" id="UP000178993">
    <property type="component" value="Unassembled WGS sequence"/>
</dbReference>
<dbReference type="EMBL" id="MEXL01000029">
    <property type="protein sequence ID" value="OGD02259.1"/>
    <property type="molecule type" value="Genomic_DNA"/>
</dbReference>
<organism evidence="2 3">
    <name type="scientific">Candidatus Amesbacteria bacterium RIFCSPHIGHO2_12_FULL_48_14</name>
    <dbReference type="NCBI Taxonomy" id="1797257"/>
    <lineage>
        <taxon>Bacteria</taxon>
        <taxon>Candidatus Amesiibacteriota</taxon>
    </lineage>
</organism>
<protein>
    <recommendedName>
        <fullName evidence="1">HMA domain-containing protein</fullName>
    </recommendedName>
</protein>
<comment type="caution">
    <text evidence="2">The sequence shown here is derived from an EMBL/GenBank/DDBJ whole genome shotgun (WGS) entry which is preliminary data.</text>
</comment>
<evidence type="ECO:0000313" key="3">
    <source>
        <dbReference type="Proteomes" id="UP000178993"/>
    </source>
</evidence>
<dbReference type="GO" id="GO:0046872">
    <property type="term" value="F:metal ion binding"/>
    <property type="evidence" value="ECO:0007669"/>
    <property type="project" value="InterPro"/>
</dbReference>
<proteinExistence type="predicted"/>
<accession>A0A1F4Z7E7</accession>
<dbReference type="InterPro" id="IPR036163">
    <property type="entry name" value="HMA_dom_sf"/>
</dbReference>
<dbReference type="PROSITE" id="PS50846">
    <property type="entry name" value="HMA_2"/>
    <property type="match status" value="1"/>
</dbReference>
<dbReference type="Pfam" id="PF00403">
    <property type="entry name" value="HMA"/>
    <property type="match status" value="1"/>
</dbReference>
<gene>
    <name evidence="2" type="ORF">A3E17_00225</name>
</gene>
<dbReference type="Gene3D" id="3.30.70.100">
    <property type="match status" value="1"/>
</dbReference>
<name>A0A1F4Z7E7_9BACT</name>